<protein>
    <recommendedName>
        <fullName evidence="1">F-box protein At3g26010-like beta-propeller domain-containing protein</fullName>
    </recommendedName>
</protein>
<feature type="non-terminal residue" evidence="2">
    <location>
        <position position="210"/>
    </location>
</feature>
<dbReference type="EMBL" id="JAGKQM010000016">
    <property type="protein sequence ID" value="KAH0872359.1"/>
    <property type="molecule type" value="Genomic_DNA"/>
</dbReference>
<gene>
    <name evidence="2" type="ORF">HID58_069721</name>
</gene>
<reference evidence="2 3" key="1">
    <citation type="submission" date="2021-05" db="EMBL/GenBank/DDBJ databases">
        <title>Genome Assembly of Synthetic Allotetraploid Brassica napus Reveals Homoeologous Exchanges between Subgenomes.</title>
        <authorList>
            <person name="Davis J.T."/>
        </authorList>
    </citation>
    <scope>NUCLEOTIDE SEQUENCE [LARGE SCALE GENOMIC DNA]</scope>
    <source>
        <strain evidence="3">cv. Da-Ae</strain>
        <tissue evidence="2">Seedling</tissue>
    </source>
</reference>
<feature type="domain" description="F-box protein At3g26010-like beta-propeller" evidence="1">
    <location>
        <begin position="5"/>
        <end position="128"/>
    </location>
</feature>
<evidence type="ECO:0000313" key="2">
    <source>
        <dbReference type="EMBL" id="KAH0872359.1"/>
    </source>
</evidence>
<evidence type="ECO:0000313" key="3">
    <source>
        <dbReference type="Proteomes" id="UP000824890"/>
    </source>
</evidence>
<organism evidence="2 3">
    <name type="scientific">Brassica napus</name>
    <name type="common">Rape</name>
    <dbReference type="NCBI Taxonomy" id="3708"/>
    <lineage>
        <taxon>Eukaryota</taxon>
        <taxon>Viridiplantae</taxon>
        <taxon>Streptophyta</taxon>
        <taxon>Embryophyta</taxon>
        <taxon>Tracheophyta</taxon>
        <taxon>Spermatophyta</taxon>
        <taxon>Magnoliopsida</taxon>
        <taxon>eudicotyledons</taxon>
        <taxon>Gunneridae</taxon>
        <taxon>Pentapetalae</taxon>
        <taxon>rosids</taxon>
        <taxon>malvids</taxon>
        <taxon>Brassicales</taxon>
        <taxon>Brassicaceae</taxon>
        <taxon>Brassiceae</taxon>
        <taxon>Brassica</taxon>
    </lineage>
</organism>
<name>A0ABQ7YWP5_BRANA</name>
<comment type="caution">
    <text evidence="2">The sequence shown here is derived from an EMBL/GenBank/DDBJ whole genome shotgun (WGS) entry which is preliminary data.</text>
</comment>
<sequence length="210" mass="23861">MWTWWTFKKLRSSYPLQSDSVLEFQRDVYVWDKRHDDATGPGVLFSHDFYSGEDNDQCRIMPLPVPDNKYVRRCLTTSGGDVVWKLKSNNNSDGEWWQLASAEIDMGFVGVDVDCFPLGVNPFDSDLTWSDGEGSWRINTSDSKKHIIKETQEHDIAPVITLSQFVLPQVDGSSVPPAVLISFLETMYQVSSCLMTQLLVKINLQCDISV</sequence>
<evidence type="ECO:0000259" key="1">
    <source>
        <dbReference type="Pfam" id="PF24750"/>
    </source>
</evidence>
<accession>A0ABQ7YWP5</accession>
<proteinExistence type="predicted"/>
<dbReference type="InterPro" id="IPR056592">
    <property type="entry name" value="Beta-prop_At3g26010-like"/>
</dbReference>
<keyword evidence="3" id="KW-1185">Reference proteome</keyword>
<dbReference type="Proteomes" id="UP000824890">
    <property type="component" value="Unassembled WGS sequence"/>
</dbReference>
<dbReference type="Pfam" id="PF24750">
    <property type="entry name" value="b-prop_At3g26010-like"/>
    <property type="match status" value="1"/>
</dbReference>